<proteinExistence type="predicted"/>
<feature type="non-terminal residue" evidence="1">
    <location>
        <position position="1"/>
    </location>
</feature>
<comment type="caution">
    <text evidence="1">The sequence shown here is derived from an EMBL/GenBank/DDBJ whole genome shotgun (WGS) entry which is preliminary data.</text>
</comment>
<evidence type="ECO:0000313" key="1">
    <source>
        <dbReference type="EMBL" id="CAG8566255.1"/>
    </source>
</evidence>
<gene>
    <name evidence="1" type="ORF">AMORRO_LOCUS6252</name>
</gene>
<dbReference type="Proteomes" id="UP000789342">
    <property type="component" value="Unassembled WGS sequence"/>
</dbReference>
<protein>
    <submittedName>
        <fullName evidence="1">8713_t:CDS:1</fullName>
    </submittedName>
</protein>
<dbReference type="OrthoDB" id="272985at2759"/>
<name>A0A9N9BJN5_9GLOM</name>
<keyword evidence="2" id="KW-1185">Reference proteome</keyword>
<organism evidence="1 2">
    <name type="scientific">Acaulospora morrowiae</name>
    <dbReference type="NCBI Taxonomy" id="94023"/>
    <lineage>
        <taxon>Eukaryota</taxon>
        <taxon>Fungi</taxon>
        <taxon>Fungi incertae sedis</taxon>
        <taxon>Mucoromycota</taxon>
        <taxon>Glomeromycotina</taxon>
        <taxon>Glomeromycetes</taxon>
        <taxon>Diversisporales</taxon>
        <taxon>Acaulosporaceae</taxon>
        <taxon>Acaulospora</taxon>
    </lineage>
</organism>
<accession>A0A9N9BJN5</accession>
<dbReference type="EMBL" id="CAJVPV010004093">
    <property type="protein sequence ID" value="CAG8566255.1"/>
    <property type="molecule type" value="Genomic_DNA"/>
</dbReference>
<dbReference type="AlphaFoldDB" id="A0A9N9BJN5"/>
<reference evidence="1" key="1">
    <citation type="submission" date="2021-06" db="EMBL/GenBank/DDBJ databases">
        <authorList>
            <person name="Kallberg Y."/>
            <person name="Tangrot J."/>
            <person name="Rosling A."/>
        </authorList>
    </citation>
    <scope>NUCLEOTIDE SEQUENCE</scope>
    <source>
        <strain evidence="1">CL551</strain>
    </source>
</reference>
<sequence length="62" mass="7111">SVILRRQLSNLIDFVYLNFIENSGNMNYMIGRAILTPNNNQISDLIMNGFQVKFTCITVQTL</sequence>
<evidence type="ECO:0000313" key="2">
    <source>
        <dbReference type="Proteomes" id="UP000789342"/>
    </source>
</evidence>